<protein>
    <submittedName>
        <fullName evidence="1">Uncharacterized protein</fullName>
    </submittedName>
</protein>
<dbReference type="Proteomes" id="UP001500711">
    <property type="component" value="Unassembled WGS sequence"/>
</dbReference>
<keyword evidence="2" id="KW-1185">Reference proteome</keyword>
<accession>A0ABP7CGG0</accession>
<evidence type="ECO:0000313" key="1">
    <source>
        <dbReference type="EMBL" id="GAA3688007.1"/>
    </source>
</evidence>
<organism evidence="1 2">
    <name type="scientific">Lentzea roselyniae</name>
    <dbReference type="NCBI Taxonomy" id="531940"/>
    <lineage>
        <taxon>Bacteria</taxon>
        <taxon>Bacillati</taxon>
        <taxon>Actinomycetota</taxon>
        <taxon>Actinomycetes</taxon>
        <taxon>Pseudonocardiales</taxon>
        <taxon>Pseudonocardiaceae</taxon>
        <taxon>Lentzea</taxon>
    </lineage>
</organism>
<gene>
    <name evidence="1" type="ORF">GCM10022267_88450</name>
</gene>
<dbReference type="EMBL" id="BAABBE010000065">
    <property type="protein sequence ID" value="GAA3688007.1"/>
    <property type="molecule type" value="Genomic_DNA"/>
</dbReference>
<sequence length="92" mass="9742">MTTMNAPLSNRGMATLRAVAAGRVEATCSIEPDLRVDGLFCSDQITSHQLMHAGYIRLADTQPPTTWVPAELTLAGRLLLNLPVAGPIAEAA</sequence>
<reference evidence="2" key="1">
    <citation type="journal article" date="2019" name="Int. J. Syst. Evol. Microbiol.">
        <title>The Global Catalogue of Microorganisms (GCM) 10K type strain sequencing project: providing services to taxonomists for standard genome sequencing and annotation.</title>
        <authorList>
            <consortium name="The Broad Institute Genomics Platform"/>
            <consortium name="The Broad Institute Genome Sequencing Center for Infectious Disease"/>
            <person name="Wu L."/>
            <person name="Ma J."/>
        </authorList>
    </citation>
    <scope>NUCLEOTIDE SEQUENCE [LARGE SCALE GENOMIC DNA]</scope>
    <source>
        <strain evidence="2">JCM 17494</strain>
    </source>
</reference>
<proteinExistence type="predicted"/>
<comment type="caution">
    <text evidence="1">The sequence shown here is derived from an EMBL/GenBank/DDBJ whole genome shotgun (WGS) entry which is preliminary data.</text>
</comment>
<evidence type="ECO:0000313" key="2">
    <source>
        <dbReference type="Proteomes" id="UP001500711"/>
    </source>
</evidence>
<name>A0ABP7CGG0_9PSEU</name>